<evidence type="ECO:0000313" key="7">
    <source>
        <dbReference type="Proteomes" id="UP000177701"/>
    </source>
</evidence>
<dbReference type="InterPro" id="IPR038404">
    <property type="entry name" value="TRAP_DctP_sf"/>
</dbReference>
<feature type="signal peptide" evidence="5">
    <location>
        <begin position="1"/>
        <end position="17"/>
    </location>
</feature>
<dbReference type="PIRSF" id="PIRSF006470">
    <property type="entry name" value="DctB"/>
    <property type="match status" value="1"/>
</dbReference>
<evidence type="ECO:0000256" key="2">
    <source>
        <dbReference type="ARBA" id="ARBA00009023"/>
    </source>
</evidence>
<dbReference type="InterPro" id="IPR018389">
    <property type="entry name" value="DctP_fam"/>
</dbReference>
<name>A0A1F5AFN9_9BACT</name>
<gene>
    <name evidence="6" type="ORF">A2V47_05445</name>
</gene>
<evidence type="ECO:0000256" key="3">
    <source>
        <dbReference type="ARBA" id="ARBA00022448"/>
    </source>
</evidence>
<sequence length="340" mass="37236">MMTILIVLTCFVFSVQAADEPIILKLAHADATNVLTSRKHAQCVMFANMVNAKSGGRIEVQVYGAGALGAEREYVEAIMAGTVQAGIASGVLGGFLPEAMVTDIPYLFPSESIAWKVLDGPFGEKLSKMMLDKTGLRNLAFAEVGFRHFTNNVRPIKSPADVKGLKLRVQENPLYVNMVKGLGGNPTPIAWTETYTALQTGVVDGHENPISSTVFAKIYEVQKYITLDGHVYGVDWFLINNKFFESLPEDLQYIIFDAARISAGVGRGLQLLNSNVIGLQTVLDYGCEVYAPNEEEMAQFKEAAQGPVIEWLKTEIDISLINEALEVVEKAVEEQKALIK</sequence>
<evidence type="ECO:0000256" key="4">
    <source>
        <dbReference type="ARBA" id="ARBA00022729"/>
    </source>
</evidence>
<dbReference type="EMBL" id="MEYH01000013">
    <property type="protein sequence ID" value="OGD17228.1"/>
    <property type="molecule type" value="Genomic_DNA"/>
</dbReference>
<keyword evidence="3" id="KW-0813">Transport</keyword>
<protein>
    <recommendedName>
        <fullName evidence="8">C4-dicarboxylate ABC transporter substrate-binding protein</fullName>
    </recommendedName>
</protein>
<dbReference type="InterPro" id="IPR004682">
    <property type="entry name" value="TRAP_DctP"/>
</dbReference>
<dbReference type="AlphaFoldDB" id="A0A1F5AFN9"/>
<evidence type="ECO:0000256" key="5">
    <source>
        <dbReference type="SAM" id="SignalP"/>
    </source>
</evidence>
<dbReference type="Proteomes" id="UP000177701">
    <property type="component" value="Unassembled WGS sequence"/>
</dbReference>
<feature type="chain" id="PRO_5009516640" description="C4-dicarboxylate ABC transporter substrate-binding protein" evidence="5">
    <location>
        <begin position="18"/>
        <end position="340"/>
    </location>
</feature>
<reference evidence="6 7" key="1">
    <citation type="journal article" date="2016" name="Nat. Commun.">
        <title>Thousands of microbial genomes shed light on interconnected biogeochemical processes in an aquifer system.</title>
        <authorList>
            <person name="Anantharaman K."/>
            <person name="Brown C.T."/>
            <person name="Hug L.A."/>
            <person name="Sharon I."/>
            <person name="Castelle C.J."/>
            <person name="Probst A.J."/>
            <person name="Thomas B.C."/>
            <person name="Singh A."/>
            <person name="Wilkins M.J."/>
            <person name="Karaoz U."/>
            <person name="Brodie E.L."/>
            <person name="Williams K.H."/>
            <person name="Hubbard S.S."/>
            <person name="Banfield J.F."/>
        </authorList>
    </citation>
    <scope>NUCLEOTIDE SEQUENCE [LARGE SCALE GENOMIC DNA]</scope>
</reference>
<organism evidence="6 7">
    <name type="scientific">Candidatus Sediminicultor quintus</name>
    <dbReference type="NCBI Taxonomy" id="1797291"/>
    <lineage>
        <taxon>Bacteria</taxon>
        <taxon>Pseudomonadati</taxon>
        <taxon>Atribacterota</taxon>
        <taxon>Candidatus Phoenicimicrobiia</taxon>
        <taxon>Candidatus Pheonicimicrobiales</taxon>
        <taxon>Candidatus Phoenicimicrobiaceae</taxon>
        <taxon>Candidatus Sediminicultor</taxon>
    </lineage>
</organism>
<dbReference type="NCBIfam" id="NF037995">
    <property type="entry name" value="TRAP_S1"/>
    <property type="match status" value="1"/>
</dbReference>
<comment type="subcellular location">
    <subcellularLocation>
        <location evidence="1">Cell envelope</location>
    </subcellularLocation>
</comment>
<dbReference type="NCBIfam" id="TIGR00787">
    <property type="entry name" value="dctP"/>
    <property type="match status" value="1"/>
</dbReference>
<dbReference type="STRING" id="1797291.A2V47_05445"/>
<accession>A0A1F5AFN9</accession>
<comment type="caution">
    <text evidence="6">The sequence shown here is derived from an EMBL/GenBank/DDBJ whole genome shotgun (WGS) entry which is preliminary data.</text>
</comment>
<evidence type="ECO:0000313" key="6">
    <source>
        <dbReference type="EMBL" id="OGD17228.1"/>
    </source>
</evidence>
<dbReference type="GO" id="GO:0030288">
    <property type="term" value="C:outer membrane-bounded periplasmic space"/>
    <property type="evidence" value="ECO:0007669"/>
    <property type="project" value="InterPro"/>
</dbReference>
<dbReference type="Pfam" id="PF03480">
    <property type="entry name" value="DctP"/>
    <property type="match status" value="1"/>
</dbReference>
<evidence type="ECO:0000256" key="1">
    <source>
        <dbReference type="ARBA" id="ARBA00004196"/>
    </source>
</evidence>
<evidence type="ECO:0008006" key="8">
    <source>
        <dbReference type="Google" id="ProtNLM"/>
    </source>
</evidence>
<dbReference type="PANTHER" id="PTHR33376">
    <property type="match status" value="1"/>
</dbReference>
<dbReference type="PANTHER" id="PTHR33376:SF4">
    <property type="entry name" value="SIALIC ACID-BINDING PERIPLASMIC PROTEIN SIAP"/>
    <property type="match status" value="1"/>
</dbReference>
<comment type="similarity">
    <text evidence="2">Belongs to the bacterial solute-binding protein 7 family.</text>
</comment>
<keyword evidence="4 5" id="KW-0732">Signal</keyword>
<proteinExistence type="inferred from homology"/>
<dbReference type="Gene3D" id="3.40.190.170">
    <property type="entry name" value="Bacterial extracellular solute-binding protein, family 7"/>
    <property type="match status" value="1"/>
</dbReference>
<dbReference type="GO" id="GO:0055085">
    <property type="term" value="P:transmembrane transport"/>
    <property type="evidence" value="ECO:0007669"/>
    <property type="project" value="InterPro"/>
</dbReference>